<proteinExistence type="predicted"/>
<dbReference type="AlphaFoldDB" id="A0A9D2NEP2"/>
<reference evidence="1" key="1">
    <citation type="journal article" date="2021" name="PeerJ">
        <title>Extensive microbial diversity within the chicken gut microbiome revealed by metagenomics and culture.</title>
        <authorList>
            <person name="Gilroy R."/>
            <person name="Ravi A."/>
            <person name="Getino M."/>
            <person name="Pursley I."/>
            <person name="Horton D.L."/>
            <person name="Alikhan N.F."/>
            <person name="Baker D."/>
            <person name="Gharbi K."/>
            <person name="Hall N."/>
            <person name="Watson M."/>
            <person name="Adriaenssens E.M."/>
            <person name="Foster-Nyarko E."/>
            <person name="Jarju S."/>
            <person name="Secka A."/>
            <person name="Antonio M."/>
            <person name="Oren A."/>
            <person name="Chaudhuri R.R."/>
            <person name="La Ragione R."/>
            <person name="Hildebrand F."/>
            <person name="Pallen M.J."/>
        </authorList>
    </citation>
    <scope>NUCLEOTIDE SEQUENCE</scope>
    <source>
        <strain evidence="1">USAMLcec2-132</strain>
    </source>
</reference>
<gene>
    <name evidence="1" type="ORF">H9761_06935</name>
</gene>
<organism evidence="1 2">
    <name type="scientific">Candidatus Eisenbergiella merdavium</name>
    <dbReference type="NCBI Taxonomy" id="2838551"/>
    <lineage>
        <taxon>Bacteria</taxon>
        <taxon>Bacillati</taxon>
        <taxon>Bacillota</taxon>
        <taxon>Clostridia</taxon>
        <taxon>Lachnospirales</taxon>
        <taxon>Lachnospiraceae</taxon>
        <taxon>Eisenbergiella</taxon>
    </lineage>
</organism>
<reference evidence="1" key="2">
    <citation type="submission" date="2021-04" db="EMBL/GenBank/DDBJ databases">
        <authorList>
            <person name="Gilroy R."/>
        </authorList>
    </citation>
    <scope>NUCLEOTIDE SEQUENCE</scope>
    <source>
        <strain evidence="1">USAMLcec2-132</strain>
    </source>
</reference>
<dbReference type="EMBL" id="DWWS01000022">
    <property type="protein sequence ID" value="HJC23423.1"/>
    <property type="molecule type" value="Genomic_DNA"/>
</dbReference>
<accession>A0A9D2NEP2</accession>
<evidence type="ECO:0000313" key="1">
    <source>
        <dbReference type="EMBL" id="HJC23423.1"/>
    </source>
</evidence>
<dbReference type="Proteomes" id="UP000823891">
    <property type="component" value="Unassembled WGS sequence"/>
</dbReference>
<name>A0A9D2NEP2_9FIRM</name>
<comment type="caution">
    <text evidence="1">The sequence shown here is derived from an EMBL/GenBank/DDBJ whole genome shotgun (WGS) entry which is preliminary data.</text>
</comment>
<sequence length="216" mass="23180">MTNRNKIILISAGAAVLLLILIGVPAALIGSNTRQAEQAAREFTGLLSRGRLAELEARCYMPQSREDQIIYDEQGTAQARFVTDAELAERFGAEVVLDGRETSPEEELLAVIMEYSSLEISTGLVPAGRASAVLTLTGPDFTSWLASPDAAGEEGAAALIGAGDGLPEAVRELLSQGTVPLRTVRLTIPMQKRDGSWRFQVSDETENAWFGGLITF</sequence>
<protein>
    <submittedName>
        <fullName evidence="1">Uncharacterized protein</fullName>
    </submittedName>
</protein>
<evidence type="ECO:0000313" key="2">
    <source>
        <dbReference type="Proteomes" id="UP000823891"/>
    </source>
</evidence>